<evidence type="ECO:0000313" key="4">
    <source>
        <dbReference type="EMBL" id="PLW51739.1"/>
    </source>
</evidence>
<name>A0A2N5SPB0_9BASI</name>
<evidence type="ECO:0000313" key="5">
    <source>
        <dbReference type="EMBL" id="PLW56548.1"/>
    </source>
</evidence>
<evidence type="ECO:0000313" key="3">
    <source>
        <dbReference type="EMBL" id="PLW15064.1"/>
    </source>
</evidence>
<dbReference type="AlphaFoldDB" id="A0A2N5SPB0"/>
<keyword evidence="6" id="KW-1185">Reference proteome</keyword>
<dbReference type="Proteomes" id="UP000235392">
    <property type="component" value="Unassembled WGS sequence"/>
</dbReference>
<sequence>MCYPKSVHLHESIETVESDDFFDVLIIGGGPHALGLAARLREPRPAALYTDIEHSRLAFLQRPGAVKLPRQPKKPYQLRAPDPNKLREQAGNQFNDDSFPRLLALDGSSSKWIGRWNGFFHHLDIPHLRSPMFFHPSPADVDGLEAFARRMDREKECVDSGGVEDVLPTVGQSKRGADKIRKRATRKKGSIKSSLGAEINERDRSSYARPSSGVFRDFCEKELVQRYDLGSVLRQDTVVSLTYGDLHIRTEGRGHGFRVITKEGKIYGAKFVVMSIGGQECPAIPKCISDFSTRGNMLANDTKSHQGAGWCHSRCFSYGGTQEFKQAVKTSKLTNHGTIVVIGGGLTSAQIADLAIRKGAIKVVLVCRGYLKTKHYDFPLSWVTKYSNLEKMSFWQEDCPMARLKMVRQARNGGSVNPSTLLLMKKRIAEGTLSLRTHTTVTQATRNSSTGCWTLHLVHHPPNVKESLELPEPEILDDVTFIVSATGGKLDFGSIPFLSSLVHSENAEPQQDNHPEPSPNKQSLDVPGIIEGLPILTEDLQWGKQLPLFVMGAYAALELGPDAGNLSGSRGGAERIGSKLNELLEKPWFLDSQLVPSPSTSPKEAARQSTSSPRNITQPEPADDLPETGEIDSSRDDSRVELAAGLKATSEQQNHSSHAKAEACGSRRPCCTFKMGARERRAGNVGGWYAGLEEVMI</sequence>
<dbReference type="PANTHER" id="PTHR38663:SF1">
    <property type="entry name" value="L-ORNITHINE N(5)-MONOOXYGENASE"/>
    <property type="match status" value="1"/>
</dbReference>
<reference evidence="6 7" key="1">
    <citation type="submission" date="2017-11" db="EMBL/GenBank/DDBJ databases">
        <title>De novo assembly and phasing of dikaryotic genomes from two isolates of Puccinia coronata f. sp. avenae, the causal agent of oat crown rust.</title>
        <authorList>
            <person name="Miller M.E."/>
            <person name="Zhang Y."/>
            <person name="Omidvar V."/>
            <person name="Sperschneider J."/>
            <person name="Schwessinger B."/>
            <person name="Raley C."/>
            <person name="Palmer J.M."/>
            <person name="Garnica D."/>
            <person name="Upadhyaya N."/>
            <person name="Rathjen J."/>
            <person name="Taylor J.M."/>
            <person name="Park R.F."/>
            <person name="Dodds P.N."/>
            <person name="Hirsch C.D."/>
            <person name="Kianian S.F."/>
            <person name="Figueroa M."/>
        </authorList>
    </citation>
    <scope>NUCLEOTIDE SEQUENCE [LARGE SCALE GENOMIC DNA]</scope>
    <source>
        <strain evidence="3">12NC29</strain>
        <strain evidence="2">12SD80</strain>
    </source>
</reference>
<proteinExistence type="predicted"/>
<feature type="region of interest" description="Disordered" evidence="1">
    <location>
        <begin position="593"/>
        <end position="636"/>
    </location>
</feature>
<dbReference type="EMBL" id="PGCJ01000905">
    <property type="protein sequence ID" value="PLW15064.1"/>
    <property type="molecule type" value="Genomic_DNA"/>
</dbReference>
<dbReference type="OrthoDB" id="76038at2759"/>
<evidence type="ECO:0000313" key="2">
    <source>
        <dbReference type="EMBL" id="PLW14586.1"/>
    </source>
</evidence>
<dbReference type="EMBL" id="PGCI01000819">
    <property type="protein sequence ID" value="PLW14586.1"/>
    <property type="molecule type" value="Genomic_DNA"/>
</dbReference>
<evidence type="ECO:0000313" key="7">
    <source>
        <dbReference type="Proteomes" id="UP000235392"/>
    </source>
</evidence>
<feature type="compositionally biased region" description="Polar residues" evidence="1">
    <location>
        <begin position="594"/>
        <end position="618"/>
    </location>
</feature>
<feature type="compositionally biased region" description="Acidic residues" evidence="1">
    <location>
        <begin position="621"/>
        <end position="630"/>
    </location>
</feature>
<dbReference type="STRING" id="200324.A0A2N5SPB0"/>
<dbReference type="EMBL" id="PGCJ01000019">
    <property type="protein sequence ID" value="PLW56548.1"/>
    <property type="molecule type" value="Genomic_DNA"/>
</dbReference>
<dbReference type="Proteomes" id="UP000235388">
    <property type="component" value="Unassembled WGS sequence"/>
</dbReference>
<evidence type="ECO:0000313" key="6">
    <source>
        <dbReference type="Proteomes" id="UP000235388"/>
    </source>
</evidence>
<feature type="region of interest" description="Disordered" evidence="1">
    <location>
        <begin position="504"/>
        <end position="526"/>
    </location>
</feature>
<comment type="caution">
    <text evidence="3">The sequence shown here is derived from an EMBL/GenBank/DDBJ whole genome shotgun (WGS) entry which is preliminary data.</text>
</comment>
<gene>
    <name evidence="5" type="ORF">PCANC_01506</name>
    <name evidence="3" type="ORF">PCANC_13075</name>
    <name evidence="4" type="ORF">PCASD_00529</name>
    <name evidence="2" type="ORF">PCASD_20189</name>
</gene>
<dbReference type="InterPro" id="IPR036188">
    <property type="entry name" value="FAD/NAD-bd_sf"/>
</dbReference>
<dbReference type="SUPFAM" id="SSF51905">
    <property type="entry name" value="FAD/NAD(P)-binding domain"/>
    <property type="match status" value="1"/>
</dbReference>
<protein>
    <submittedName>
        <fullName evidence="3">Uncharacterized protein</fullName>
    </submittedName>
</protein>
<dbReference type="Gene3D" id="3.50.50.60">
    <property type="entry name" value="FAD/NAD(P)-binding domain"/>
    <property type="match status" value="1"/>
</dbReference>
<dbReference type="EMBL" id="PGCI01000004">
    <property type="protein sequence ID" value="PLW51739.1"/>
    <property type="molecule type" value="Genomic_DNA"/>
</dbReference>
<evidence type="ECO:0000256" key="1">
    <source>
        <dbReference type="SAM" id="MobiDB-lite"/>
    </source>
</evidence>
<dbReference type="PANTHER" id="PTHR38663">
    <property type="match status" value="1"/>
</dbReference>
<organism evidence="3 6">
    <name type="scientific">Puccinia coronata f. sp. avenae</name>
    <dbReference type="NCBI Taxonomy" id="200324"/>
    <lineage>
        <taxon>Eukaryota</taxon>
        <taxon>Fungi</taxon>
        <taxon>Dikarya</taxon>
        <taxon>Basidiomycota</taxon>
        <taxon>Pucciniomycotina</taxon>
        <taxon>Pucciniomycetes</taxon>
        <taxon>Pucciniales</taxon>
        <taxon>Pucciniaceae</taxon>
        <taxon>Puccinia</taxon>
    </lineage>
</organism>
<accession>A0A2N5SPB0</accession>